<dbReference type="GO" id="GO:0016538">
    <property type="term" value="F:cyclin-dependent protein serine/threonine kinase regulator activity"/>
    <property type="evidence" value="ECO:0007669"/>
    <property type="project" value="InterPro"/>
</dbReference>
<protein>
    <recommendedName>
        <fullName evidence="8">Cyclin-like domain-containing protein</fullName>
    </recommendedName>
</protein>
<feature type="region of interest" description="Disordered" evidence="3">
    <location>
        <begin position="254"/>
        <end position="301"/>
    </location>
</feature>
<evidence type="ECO:0000259" key="4">
    <source>
        <dbReference type="SMART" id="SM00385"/>
    </source>
</evidence>
<feature type="domain" description="Cyclin-like" evidence="4">
    <location>
        <begin position="40"/>
        <end position="143"/>
    </location>
</feature>
<dbReference type="CDD" id="cd20532">
    <property type="entry name" value="CYCLIN_CCNL_rpt1"/>
    <property type="match status" value="1"/>
</dbReference>
<dbReference type="EMBL" id="CP000588">
    <property type="protein sequence ID" value="ABO97656.1"/>
    <property type="molecule type" value="Genomic_DNA"/>
</dbReference>
<keyword evidence="7" id="KW-1185">Reference proteome</keyword>
<dbReference type="PANTHER" id="PTHR10026">
    <property type="entry name" value="CYCLIN"/>
    <property type="match status" value="1"/>
</dbReference>
<dbReference type="KEGG" id="olu:OSTLU_42531"/>
<evidence type="ECO:0000313" key="6">
    <source>
        <dbReference type="EMBL" id="ABO97656.1"/>
    </source>
</evidence>
<dbReference type="Pfam" id="PF21797">
    <property type="entry name" value="CycT2-like_C"/>
    <property type="match status" value="1"/>
</dbReference>
<dbReference type="HOGENOM" id="CLU_022000_4_1_1"/>
<reference evidence="6 7" key="1">
    <citation type="journal article" date="2007" name="Proc. Natl. Acad. Sci. U.S.A.">
        <title>The tiny eukaryote Ostreococcus provides genomic insights into the paradox of plankton speciation.</title>
        <authorList>
            <person name="Palenik B."/>
            <person name="Grimwood J."/>
            <person name="Aerts A."/>
            <person name="Rouze P."/>
            <person name="Salamov A."/>
            <person name="Putnam N."/>
            <person name="Dupont C."/>
            <person name="Jorgensen R."/>
            <person name="Derelle E."/>
            <person name="Rombauts S."/>
            <person name="Zhou K."/>
            <person name="Otillar R."/>
            <person name="Merchant S.S."/>
            <person name="Podell S."/>
            <person name="Gaasterland T."/>
            <person name="Napoli C."/>
            <person name="Gendler K."/>
            <person name="Manuell A."/>
            <person name="Tai V."/>
            <person name="Vallon O."/>
            <person name="Piganeau G."/>
            <person name="Jancek S."/>
            <person name="Heijde M."/>
            <person name="Jabbari K."/>
            <person name="Bowler C."/>
            <person name="Lohr M."/>
            <person name="Robbens S."/>
            <person name="Werner G."/>
            <person name="Dubchak I."/>
            <person name="Pazour G.J."/>
            <person name="Ren Q."/>
            <person name="Paulsen I."/>
            <person name="Delwiche C."/>
            <person name="Schmutz J."/>
            <person name="Rokhsar D."/>
            <person name="Van de Peer Y."/>
            <person name="Moreau H."/>
            <person name="Grigoriev I.V."/>
        </authorList>
    </citation>
    <scope>NUCLEOTIDE SEQUENCE [LARGE SCALE GENOMIC DNA]</scope>
    <source>
        <strain evidence="6 7">CCE9901</strain>
    </source>
</reference>
<dbReference type="GeneID" id="5003250"/>
<comment type="similarity">
    <text evidence="2">Belongs to the cyclin family.</text>
</comment>
<feature type="domain" description="Cyclin C-terminal" evidence="5">
    <location>
        <begin position="154"/>
        <end position="285"/>
    </location>
</feature>
<dbReference type="SMART" id="SM01332">
    <property type="entry name" value="Cyclin_C"/>
    <property type="match status" value="1"/>
</dbReference>
<name>A4S1G8_OSTLU</name>
<dbReference type="InterPro" id="IPR004367">
    <property type="entry name" value="Cyclin_C-dom"/>
</dbReference>
<dbReference type="RefSeq" id="XP_001419363.1">
    <property type="nucleotide sequence ID" value="XM_001419326.1"/>
</dbReference>
<evidence type="ECO:0000259" key="5">
    <source>
        <dbReference type="SMART" id="SM01332"/>
    </source>
</evidence>
<dbReference type="Proteomes" id="UP000001568">
    <property type="component" value="Chromosome 8"/>
</dbReference>
<organism evidence="6 7">
    <name type="scientific">Ostreococcus lucimarinus (strain CCE9901)</name>
    <dbReference type="NCBI Taxonomy" id="436017"/>
    <lineage>
        <taxon>Eukaryota</taxon>
        <taxon>Viridiplantae</taxon>
        <taxon>Chlorophyta</taxon>
        <taxon>Mamiellophyceae</taxon>
        <taxon>Mamiellales</taxon>
        <taxon>Bathycoccaceae</taxon>
        <taxon>Ostreococcus</taxon>
    </lineage>
</organism>
<dbReference type="OMA" id="WEDVWSV"/>
<evidence type="ECO:0000256" key="1">
    <source>
        <dbReference type="ARBA" id="ARBA00023127"/>
    </source>
</evidence>
<dbReference type="eggNOG" id="KOG0835">
    <property type="taxonomic scope" value="Eukaryota"/>
</dbReference>
<dbReference type="PIRSF" id="PIRSF036580">
    <property type="entry name" value="Cyclin_L"/>
    <property type="match status" value="1"/>
</dbReference>
<proteinExistence type="inferred from homology"/>
<dbReference type="GO" id="GO:0006357">
    <property type="term" value="P:regulation of transcription by RNA polymerase II"/>
    <property type="evidence" value="ECO:0007669"/>
    <property type="project" value="InterPro"/>
</dbReference>
<feature type="compositionally biased region" description="Basic and acidic residues" evidence="3">
    <location>
        <begin position="283"/>
        <end position="301"/>
    </location>
</feature>
<dbReference type="Gene3D" id="1.10.472.10">
    <property type="entry name" value="Cyclin-like"/>
    <property type="match status" value="2"/>
</dbReference>
<evidence type="ECO:0000256" key="3">
    <source>
        <dbReference type="SAM" id="MobiDB-lite"/>
    </source>
</evidence>
<dbReference type="OrthoDB" id="10264655at2759"/>
<evidence type="ECO:0000256" key="2">
    <source>
        <dbReference type="RuleBase" id="RU000383"/>
    </source>
</evidence>
<feature type="domain" description="Cyclin-like" evidence="4">
    <location>
        <begin position="156"/>
        <end position="239"/>
    </location>
</feature>
<keyword evidence="1 2" id="KW-0195">Cyclin</keyword>
<gene>
    <name evidence="6" type="ORF">OSTLU_42531</name>
</gene>
<dbReference type="InterPro" id="IPR013763">
    <property type="entry name" value="Cyclin-like_dom"/>
</dbReference>
<dbReference type="SUPFAM" id="SSF47954">
    <property type="entry name" value="Cyclin-like"/>
    <property type="match status" value="2"/>
</dbReference>
<dbReference type="SMART" id="SM00385">
    <property type="entry name" value="CYCLIN"/>
    <property type="match status" value="2"/>
</dbReference>
<evidence type="ECO:0008006" key="8">
    <source>
        <dbReference type="Google" id="ProtNLM"/>
    </source>
</evidence>
<evidence type="ECO:0000313" key="7">
    <source>
        <dbReference type="Proteomes" id="UP000001568"/>
    </source>
</evidence>
<dbReference type="AlphaFoldDB" id="A4S1G8"/>
<dbReference type="InterPro" id="IPR036915">
    <property type="entry name" value="Cyclin-like_sf"/>
</dbReference>
<dbReference type="InterPro" id="IPR043198">
    <property type="entry name" value="Cyclin/Ssn8"/>
</dbReference>
<accession>A4S1G8</accession>
<dbReference type="Gramene" id="ABO97656">
    <property type="protein sequence ID" value="ABO97656"/>
    <property type="gene ID" value="OSTLU_42531"/>
</dbReference>
<feature type="compositionally biased region" description="Basic and acidic residues" evidence="3">
    <location>
        <begin position="255"/>
        <end position="274"/>
    </location>
</feature>
<sequence length="301" mass="34310">MIHTSTAVDNFYVVDVKNTPSRSKDVDEETEFVQRIYGASLIRSACLLLRSPLSVVITAQTLLHRFYTKKSLTDYDVKLVATASIALACKLEEKDRKLRDVLNATRRAAQRHENKPRVVMAINTPEYEEYKSDAKNMEMVMLREFGFFAHVTPPHPFAYTLGTHLELDDDLVKRAWVLCNDSAMTALCVQYKPDVIACGCIYLAAKELGKALPSSPPWFCLVDGVTKENLEAIAETITAFHAVEKVDYKCLSGRGSERETKQRERSAHNSSSDRGRRRSRSRSPSERRVRRRDSRDYDRAR</sequence>
<dbReference type="Pfam" id="PF00134">
    <property type="entry name" value="Cyclin_N"/>
    <property type="match status" value="1"/>
</dbReference>
<dbReference type="InterPro" id="IPR006671">
    <property type="entry name" value="Cyclin_N"/>
</dbReference>
<dbReference type="STRING" id="436017.A4S1G8"/>